<evidence type="ECO:0000313" key="3">
    <source>
        <dbReference type="EnsemblPlants" id="KQJ98286"/>
    </source>
</evidence>
<keyword evidence="4" id="KW-1185">Reference proteome</keyword>
<protein>
    <submittedName>
        <fullName evidence="2 3">Uncharacterized protein</fullName>
    </submittedName>
</protein>
<dbReference type="EnsemblPlants" id="KQJ98286">
    <property type="protein sequence ID" value="KQJ98286"/>
    <property type="gene ID" value="BRADI_3g35964v3"/>
</dbReference>
<dbReference type="InParanoid" id="A0A0Q3FGK8"/>
<keyword evidence="1" id="KW-1133">Transmembrane helix</keyword>
<organism evidence="2">
    <name type="scientific">Brachypodium distachyon</name>
    <name type="common">Purple false brome</name>
    <name type="synonym">Trachynia distachya</name>
    <dbReference type="NCBI Taxonomy" id="15368"/>
    <lineage>
        <taxon>Eukaryota</taxon>
        <taxon>Viridiplantae</taxon>
        <taxon>Streptophyta</taxon>
        <taxon>Embryophyta</taxon>
        <taxon>Tracheophyta</taxon>
        <taxon>Spermatophyta</taxon>
        <taxon>Magnoliopsida</taxon>
        <taxon>Liliopsida</taxon>
        <taxon>Poales</taxon>
        <taxon>Poaceae</taxon>
        <taxon>BOP clade</taxon>
        <taxon>Pooideae</taxon>
        <taxon>Stipodae</taxon>
        <taxon>Brachypodieae</taxon>
        <taxon>Brachypodium</taxon>
    </lineage>
</organism>
<keyword evidence="1" id="KW-0812">Transmembrane</keyword>
<dbReference type="Proteomes" id="UP000008810">
    <property type="component" value="Chromosome 3"/>
</dbReference>
<dbReference type="Gramene" id="KQJ98286">
    <property type="protein sequence ID" value="KQJ98286"/>
    <property type="gene ID" value="BRADI_3g35964v3"/>
</dbReference>
<reference evidence="3" key="3">
    <citation type="submission" date="2018-08" db="UniProtKB">
        <authorList>
            <consortium name="EnsemblPlants"/>
        </authorList>
    </citation>
    <scope>IDENTIFICATION</scope>
    <source>
        <strain evidence="3">cv. Bd21</strain>
    </source>
</reference>
<accession>A0A0Q3FGK8</accession>
<evidence type="ECO:0000313" key="4">
    <source>
        <dbReference type="Proteomes" id="UP000008810"/>
    </source>
</evidence>
<gene>
    <name evidence="2" type="ORF">BRADI_3g35964v3</name>
</gene>
<name>A0A0Q3FGK8_BRADI</name>
<feature type="transmembrane region" description="Helical" evidence="1">
    <location>
        <begin position="156"/>
        <end position="176"/>
    </location>
</feature>
<proteinExistence type="predicted"/>
<sequence length="219" mass="23803">MPGRDLMLALATARRFLTSVEALSYLSLAGTWFLCMSSLATMTIGFVAGPDNAWFLACSLVVYAAVLVSSCALALLGIVTLTGWRGMAGTGIRFYTSKTNQGAAGAITRRTYGQFVRDPSVLAIIGQGILCLLILVGCLVMKLSPEKGSQSQREKVFSVLFVSIFGVMSTVCFINVPFTSLRVRKTITTMKQGIEELEATINSNFYYSDDFHSEDLEEN</sequence>
<evidence type="ECO:0000256" key="1">
    <source>
        <dbReference type="SAM" id="Phobius"/>
    </source>
</evidence>
<dbReference type="EMBL" id="CM000882">
    <property type="protein sequence ID" value="KQJ98286.1"/>
    <property type="molecule type" value="Genomic_DNA"/>
</dbReference>
<feature type="transmembrane region" description="Helical" evidence="1">
    <location>
        <begin position="54"/>
        <end position="84"/>
    </location>
</feature>
<keyword evidence="1" id="KW-0472">Membrane</keyword>
<reference evidence="2" key="2">
    <citation type="submission" date="2017-06" db="EMBL/GenBank/DDBJ databases">
        <title>WGS assembly of Brachypodium distachyon.</title>
        <authorList>
            <consortium name="The International Brachypodium Initiative"/>
            <person name="Lucas S."/>
            <person name="Harmon-Smith M."/>
            <person name="Lail K."/>
            <person name="Tice H."/>
            <person name="Grimwood J."/>
            <person name="Bruce D."/>
            <person name="Barry K."/>
            <person name="Shu S."/>
            <person name="Lindquist E."/>
            <person name="Wang M."/>
            <person name="Pitluck S."/>
            <person name="Vogel J.P."/>
            <person name="Garvin D.F."/>
            <person name="Mockler T.C."/>
            <person name="Schmutz J."/>
            <person name="Rokhsar D."/>
            <person name="Bevan M.W."/>
        </authorList>
    </citation>
    <scope>NUCLEOTIDE SEQUENCE</scope>
    <source>
        <strain evidence="2">Bd21</strain>
    </source>
</reference>
<reference evidence="2 3" key="1">
    <citation type="journal article" date="2010" name="Nature">
        <title>Genome sequencing and analysis of the model grass Brachypodium distachyon.</title>
        <authorList>
            <consortium name="International Brachypodium Initiative"/>
        </authorList>
    </citation>
    <scope>NUCLEOTIDE SEQUENCE [LARGE SCALE GENOMIC DNA]</scope>
    <source>
        <strain evidence="2 3">Bd21</strain>
    </source>
</reference>
<evidence type="ECO:0000313" key="2">
    <source>
        <dbReference type="EMBL" id="KQJ98286.1"/>
    </source>
</evidence>
<feature type="transmembrane region" description="Helical" evidence="1">
    <location>
        <begin position="120"/>
        <end position="144"/>
    </location>
</feature>
<feature type="transmembrane region" description="Helical" evidence="1">
    <location>
        <begin position="23"/>
        <end position="48"/>
    </location>
</feature>
<dbReference type="AlphaFoldDB" id="A0A0Q3FGK8"/>